<dbReference type="PROSITE" id="PS51257">
    <property type="entry name" value="PROKAR_LIPOPROTEIN"/>
    <property type="match status" value="1"/>
</dbReference>
<feature type="domain" description="AMP-dependent synthetase/ligase" evidence="1">
    <location>
        <begin position="19"/>
        <end position="88"/>
    </location>
</feature>
<proteinExistence type="predicted"/>
<organism evidence="2">
    <name type="scientific">Bactrocera dorsalis</name>
    <name type="common">Oriental fruit fly</name>
    <name type="synonym">Dacus dorsalis</name>
    <dbReference type="NCBI Taxonomy" id="27457"/>
    <lineage>
        <taxon>Eukaryota</taxon>
        <taxon>Metazoa</taxon>
        <taxon>Ecdysozoa</taxon>
        <taxon>Arthropoda</taxon>
        <taxon>Hexapoda</taxon>
        <taxon>Insecta</taxon>
        <taxon>Pterygota</taxon>
        <taxon>Neoptera</taxon>
        <taxon>Endopterygota</taxon>
        <taxon>Diptera</taxon>
        <taxon>Brachycera</taxon>
        <taxon>Muscomorpha</taxon>
        <taxon>Tephritoidea</taxon>
        <taxon>Tephritidae</taxon>
        <taxon>Bactrocera</taxon>
        <taxon>Bactrocera</taxon>
    </lineage>
</organism>
<dbReference type="EMBL" id="GAKP01006130">
    <property type="protein sequence ID" value="JAC52822.1"/>
    <property type="molecule type" value="Transcribed_RNA"/>
</dbReference>
<protein>
    <submittedName>
        <fullName evidence="2">Acyl-CoA synthetase family member 3, mitochondrial</fullName>
    </submittedName>
</protein>
<evidence type="ECO:0000313" key="2">
    <source>
        <dbReference type="EMBL" id="JAC52829.1"/>
    </source>
</evidence>
<sequence>MVQYVSKKCVNLLLISFQGSGASCNVAVFCENNALLPLTQWGCWMSGQVFMPLLHKFPFETLSFIIGDSKSKIIISGQLYEKIAKKLAAMFDIPLIIIDHHFIPEHSINHHFLEKTLLTVGSNVFIEVQLKNQKDVE</sequence>
<dbReference type="OrthoDB" id="2962993at2759"/>
<accession>A0A034WDR4</accession>
<dbReference type="InterPro" id="IPR000873">
    <property type="entry name" value="AMP-dep_synth/lig_dom"/>
</dbReference>
<dbReference type="SUPFAM" id="SSF56801">
    <property type="entry name" value="Acetyl-CoA synthetase-like"/>
    <property type="match status" value="1"/>
</dbReference>
<evidence type="ECO:0000259" key="1">
    <source>
        <dbReference type="Pfam" id="PF00501"/>
    </source>
</evidence>
<dbReference type="EMBL" id="GAKP01006123">
    <property type="protein sequence ID" value="JAC52829.1"/>
    <property type="molecule type" value="Transcribed_RNA"/>
</dbReference>
<gene>
    <name evidence="2" type="primary">ACSF3</name>
</gene>
<dbReference type="Gene3D" id="3.40.50.12780">
    <property type="entry name" value="N-terminal domain of ligase-like"/>
    <property type="match status" value="1"/>
</dbReference>
<dbReference type="InterPro" id="IPR042099">
    <property type="entry name" value="ANL_N_sf"/>
</dbReference>
<name>A0A034WDR4_BACDO</name>
<dbReference type="AlphaFoldDB" id="A0A034WDR4"/>
<reference evidence="2" key="1">
    <citation type="journal article" date="2014" name="BMC Genomics">
        <title>Characterizing the developmental transcriptome of the oriental fruit fly, Bactrocera dorsalis (Diptera: Tephritidae) through comparative genomic analysis with Drosophila melanogaster utilizing modENCODE datasets.</title>
        <authorList>
            <person name="Geib S.M."/>
            <person name="Calla B."/>
            <person name="Hall B."/>
            <person name="Hou S."/>
            <person name="Manoukis N.C."/>
        </authorList>
    </citation>
    <scope>NUCLEOTIDE SEQUENCE</scope>
    <source>
        <strain evidence="2">Punador</strain>
    </source>
</reference>
<dbReference type="Pfam" id="PF00501">
    <property type="entry name" value="AMP-binding"/>
    <property type="match status" value="1"/>
</dbReference>